<keyword evidence="3" id="KW-0863">Zinc-finger</keyword>
<evidence type="ECO:0000313" key="6">
    <source>
        <dbReference type="EMBL" id="KAG8237345.1"/>
    </source>
</evidence>
<dbReference type="PANTHER" id="PTHR46481">
    <property type="entry name" value="ZINC FINGER BED DOMAIN-CONTAINING PROTEIN 4"/>
    <property type="match status" value="1"/>
</dbReference>
<accession>A0A8K0KPE7</accession>
<evidence type="ECO:0000256" key="5">
    <source>
        <dbReference type="ARBA" id="ARBA00023242"/>
    </source>
</evidence>
<evidence type="ECO:0000313" key="7">
    <source>
        <dbReference type="Proteomes" id="UP000792457"/>
    </source>
</evidence>
<gene>
    <name evidence="6" type="ORF">J437_LFUL014551</name>
</gene>
<organism evidence="6 7">
    <name type="scientific">Ladona fulva</name>
    <name type="common">Scarce chaser dragonfly</name>
    <name type="synonym">Libellula fulva</name>
    <dbReference type="NCBI Taxonomy" id="123851"/>
    <lineage>
        <taxon>Eukaryota</taxon>
        <taxon>Metazoa</taxon>
        <taxon>Ecdysozoa</taxon>
        <taxon>Arthropoda</taxon>
        <taxon>Hexapoda</taxon>
        <taxon>Insecta</taxon>
        <taxon>Pterygota</taxon>
        <taxon>Palaeoptera</taxon>
        <taxon>Odonata</taxon>
        <taxon>Epiprocta</taxon>
        <taxon>Anisoptera</taxon>
        <taxon>Libelluloidea</taxon>
        <taxon>Libellulidae</taxon>
        <taxon>Ladona</taxon>
    </lineage>
</organism>
<keyword evidence="2" id="KW-0479">Metal-binding</keyword>
<proteinExistence type="predicted"/>
<sequence length="138" mass="15582">MKVQELSGAKIKSLNASLVDMIAKDLMPLSGVDNDGFQKCIKELQLRYKLPSRRTLSCSLLPERYEILRERAQELISEAAYVALTTDLWTSVVQGYLSATVHFIVRGKLFSVILATRKVDNRHTGEKIRRVLSEISSD</sequence>
<dbReference type="OrthoDB" id="2438421at2759"/>
<dbReference type="SUPFAM" id="SSF140996">
    <property type="entry name" value="Hermes dimerisation domain"/>
    <property type="match status" value="1"/>
</dbReference>
<keyword evidence="4" id="KW-0862">Zinc</keyword>
<dbReference type="GO" id="GO:0008270">
    <property type="term" value="F:zinc ion binding"/>
    <property type="evidence" value="ECO:0007669"/>
    <property type="project" value="UniProtKB-KW"/>
</dbReference>
<keyword evidence="5" id="KW-0539">Nucleus</keyword>
<evidence type="ECO:0000256" key="1">
    <source>
        <dbReference type="ARBA" id="ARBA00004123"/>
    </source>
</evidence>
<dbReference type="EMBL" id="KZ309154">
    <property type="protein sequence ID" value="KAG8237345.1"/>
    <property type="molecule type" value="Genomic_DNA"/>
</dbReference>
<dbReference type="InterPro" id="IPR052035">
    <property type="entry name" value="ZnF_BED_domain_contain"/>
</dbReference>
<dbReference type="GO" id="GO:0005634">
    <property type="term" value="C:nucleus"/>
    <property type="evidence" value="ECO:0007669"/>
    <property type="project" value="UniProtKB-SubCell"/>
</dbReference>
<evidence type="ECO:0000256" key="3">
    <source>
        <dbReference type="ARBA" id="ARBA00022771"/>
    </source>
</evidence>
<dbReference type="AlphaFoldDB" id="A0A8K0KPE7"/>
<reference evidence="6" key="1">
    <citation type="submission" date="2013-04" db="EMBL/GenBank/DDBJ databases">
        <authorList>
            <person name="Qu J."/>
            <person name="Murali S.C."/>
            <person name="Bandaranaike D."/>
            <person name="Bellair M."/>
            <person name="Blankenburg K."/>
            <person name="Chao H."/>
            <person name="Dinh H."/>
            <person name="Doddapaneni H."/>
            <person name="Downs B."/>
            <person name="Dugan-Rocha S."/>
            <person name="Elkadiri S."/>
            <person name="Gnanaolivu R.D."/>
            <person name="Hernandez B."/>
            <person name="Javaid M."/>
            <person name="Jayaseelan J.C."/>
            <person name="Lee S."/>
            <person name="Li M."/>
            <person name="Ming W."/>
            <person name="Munidasa M."/>
            <person name="Muniz J."/>
            <person name="Nguyen L."/>
            <person name="Ongeri F."/>
            <person name="Osuji N."/>
            <person name="Pu L.-L."/>
            <person name="Puazo M."/>
            <person name="Qu C."/>
            <person name="Quiroz J."/>
            <person name="Raj R."/>
            <person name="Weissenberger G."/>
            <person name="Xin Y."/>
            <person name="Zou X."/>
            <person name="Han Y."/>
            <person name="Richards S."/>
            <person name="Worley K."/>
            <person name="Muzny D."/>
            <person name="Gibbs R."/>
        </authorList>
    </citation>
    <scope>NUCLEOTIDE SEQUENCE</scope>
    <source>
        <strain evidence="6">Sampled in the wild</strain>
    </source>
</reference>
<dbReference type="PANTHER" id="PTHR46481:SF10">
    <property type="entry name" value="ZINC FINGER BED DOMAIN-CONTAINING PROTEIN 39"/>
    <property type="match status" value="1"/>
</dbReference>
<name>A0A8K0KPE7_LADFU</name>
<evidence type="ECO:0000256" key="4">
    <source>
        <dbReference type="ARBA" id="ARBA00022833"/>
    </source>
</evidence>
<dbReference type="Proteomes" id="UP000792457">
    <property type="component" value="Unassembled WGS sequence"/>
</dbReference>
<protein>
    <submittedName>
        <fullName evidence="6">Uncharacterized protein</fullName>
    </submittedName>
</protein>
<comment type="subcellular location">
    <subcellularLocation>
        <location evidence="1">Nucleus</location>
    </subcellularLocation>
</comment>
<comment type="caution">
    <text evidence="6">The sequence shown here is derived from an EMBL/GenBank/DDBJ whole genome shotgun (WGS) entry which is preliminary data.</text>
</comment>
<evidence type="ECO:0000256" key="2">
    <source>
        <dbReference type="ARBA" id="ARBA00022723"/>
    </source>
</evidence>
<reference evidence="6" key="2">
    <citation type="submission" date="2017-10" db="EMBL/GenBank/DDBJ databases">
        <title>Ladona fulva Genome sequencing and assembly.</title>
        <authorList>
            <person name="Murali S."/>
            <person name="Richards S."/>
            <person name="Bandaranaike D."/>
            <person name="Bellair M."/>
            <person name="Blankenburg K."/>
            <person name="Chao H."/>
            <person name="Dinh H."/>
            <person name="Doddapaneni H."/>
            <person name="Dugan-Rocha S."/>
            <person name="Elkadiri S."/>
            <person name="Gnanaolivu R."/>
            <person name="Hernandez B."/>
            <person name="Skinner E."/>
            <person name="Javaid M."/>
            <person name="Lee S."/>
            <person name="Li M."/>
            <person name="Ming W."/>
            <person name="Munidasa M."/>
            <person name="Muniz J."/>
            <person name="Nguyen L."/>
            <person name="Hughes D."/>
            <person name="Osuji N."/>
            <person name="Pu L.-L."/>
            <person name="Puazo M."/>
            <person name="Qu C."/>
            <person name="Quiroz J."/>
            <person name="Raj R."/>
            <person name="Weissenberger G."/>
            <person name="Xin Y."/>
            <person name="Zou X."/>
            <person name="Han Y."/>
            <person name="Worley K."/>
            <person name="Muzny D."/>
            <person name="Gibbs R."/>
        </authorList>
    </citation>
    <scope>NUCLEOTIDE SEQUENCE</scope>
    <source>
        <strain evidence="6">Sampled in the wild</strain>
    </source>
</reference>
<keyword evidence="7" id="KW-1185">Reference proteome</keyword>